<proteinExistence type="inferred from homology"/>
<feature type="transmembrane region" description="Helical" evidence="9">
    <location>
        <begin position="195"/>
        <end position="216"/>
    </location>
</feature>
<evidence type="ECO:0000313" key="11">
    <source>
        <dbReference type="Proteomes" id="UP001556653"/>
    </source>
</evidence>
<organism evidence="10 11">
    <name type="scientific">Spiribacter onubensis</name>
    <dbReference type="NCBI Taxonomy" id="3122420"/>
    <lineage>
        <taxon>Bacteria</taxon>
        <taxon>Pseudomonadati</taxon>
        <taxon>Pseudomonadota</taxon>
        <taxon>Gammaproteobacteria</taxon>
        <taxon>Chromatiales</taxon>
        <taxon>Ectothiorhodospiraceae</taxon>
        <taxon>Spiribacter</taxon>
    </lineage>
</organism>
<feature type="transmembrane region" description="Helical" evidence="9">
    <location>
        <begin position="12"/>
        <end position="36"/>
    </location>
</feature>
<comment type="caution">
    <text evidence="10">The sequence shown here is derived from an EMBL/GenBank/DDBJ whole genome shotgun (WGS) entry which is preliminary data.</text>
</comment>
<evidence type="ECO:0000256" key="3">
    <source>
        <dbReference type="ARBA" id="ARBA00022475"/>
    </source>
</evidence>
<sequence length="399" mass="40930">MPDISATTSAPALGRSALLSSALPVTIAIGILIWAWRLDGGAGGPLTLSVLLGAGFGVLLQRSRFCFFCVTRDFLEGRDARGLLGIIAALVMGTLGYHLIFGLFVPDPGAGRLPPDAHIGPVSWVLAVAAFAFGVGMSLSGSCISAHLYRLGEGATGSIAALAGVLVGFGLGFATWNTLYLAAIDRAPVLWLPAMTGYGGSVLVQTGLLGGLALLLMRWHRPDASAAPTTSAGLRSCLFGQRWPAYVGGLLIGILAIMAYLRVAPLGVTAEIGSVARTAGAGFSLLPERLQGLDGFSGCATAVKDALLSENGAFIIALVLGSLASALAAGDFRPQRVTLGNAAGKLTGGILMGWGAMTALGCTVGTLLSGIMAAAVSGWVFAFFCLLGLWLTWRLQNRR</sequence>
<keyword evidence="6 9" id="KW-1133">Transmembrane helix</keyword>
<dbReference type="Pfam" id="PF04143">
    <property type="entry name" value="Sulf_transp"/>
    <property type="match status" value="1"/>
</dbReference>
<keyword evidence="2" id="KW-0813">Transport</keyword>
<evidence type="ECO:0000256" key="6">
    <source>
        <dbReference type="ARBA" id="ARBA00022989"/>
    </source>
</evidence>
<dbReference type="Proteomes" id="UP001556653">
    <property type="component" value="Unassembled WGS sequence"/>
</dbReference>
<keyword evidence="11" id="KW-1185">Reference proteome</keyword>
<feature type="transmembrane region" description="Helical" evidence="9">
    <location>
        <begin position="243"/>
        <end position="261"/>
    </location>
</feature>
<evidence type="ECO:0000313" key="10">
    <source>
        <dbReference type="EMBL" id="MEX0386062.1"/>
    </source>
</evidence>
<feature type="transmembrane region" description="Helical" evidence="9">
    <location>
        <begin position="342"/>
        <end position="361"/>
    </location>
</feature>
<feature type="transmembrane region" description="Helical" evidence="9">
    <location>
        <begin position="42"/>
        <end position="61"/>
    </location>
</feature>
<reference evidence="10 11" key="1">
    <citation type="submission" date="2024-02" db="EMBL/GenBank/DDBJ databases">
        <title>New especies of Spiribacter isolated from saline water.</title>
        <authorList>
            <person name="Leon M.J."/>
            <person name="De La Haba R."/>
            <person name="Sanchez-Porro C."/>
            <person name="Ventosa A."/>
        </authorList>
    </citation>
    <scope>NUCLEOTIDE SEQUENCE [LARGE SCALE GENOMIC DNA]</scope>
    <source>
        <strain evidence="11">ag22IC4-227</strain>
    </source>
</reference>
<feature type="transmembrane region" description="Helical" evidence="9">
    <location>
        <begin position="124"/>
        <end position="149"/>
    </location>
</feature>
<keyword evidence="4" id="KW-0997">Cell inner membrane</keyword>
<dbReference type="PANTHER" id="PTHR30574:SF1">
    <property type="entry name" value="SULPHUR TRANSPORT DOMAIN-CONTAINING PROTEIN"/>
    <property type="match status" value="1"/>
</dbReference>
<name>A0ABV3S8K6_9GAMM</name>
<feature type="transmembrane region" description="Helical" evidence="9">
    <location>
        <begin position="82"/>
        <end position="104"/>
    </location>
</feature>
<dbReference type="PANTHER" id="PTHR30574">
    <property type="entry name" value="INNER MEMBRANE PROTEIN YEDE"/>
    <property type="match status" value="1"/>
</dbReference>
<dbReference type="EMBL" id="JBAKFJ010000001">
    <property type="protein sequence ID" value="MEX0386062.1"/>
    <property type="molecule type" value="Genomic_DNA"/>
</dbReference>
<dbReference type="RefSeq" id="WP_367966541.1">
    <property type="nucleotide sequence ID" value="NZ_JBAKFJ010000001.1"/>
</dbReference>
<comment type="subcellular location">
    <subcellularLocation>
        <location evidence="1">Cell inner membrane</location>
        <topology evidence="1">Multi-pass membrane protein</topology>
    </subcellularLocation>
</comment>
<feature type="transmembrane region" description="Helical" evidence="9">
    <location>
        <begin position="367"/>
        <end position="393"/>
    </location>
</feature>
<evidence type="ECO:0000256" key="1">
    <source>
        <dbReference type="ARBA" id="ARBA00004429"/>
    </source>
</evidence>
<evidence type="ECO:0000256" key="9">
    <source>
        <dbReference type="SAM" id="Phobius"/>
    </source>
</evidence>
<dbReference type="InterPro" id="IPR007272">
    <property type="entry name" value="Sulf_transp_TsuA/YedE"/>
</dbReference>
<comment type="similarity">
    <text evidence="8">Belongs to the TsuA/YedE (TC 9.B.102) family.</text>
</comment>
<evidence type="ECO:0000256" key="7">
    <source>
        <dbReference type="ARBA" id="ARBA00023136"/>
    </source>
</evidence>
<gene>
    <name evidence="10" type="ORF">V6X64_03500</name>
</gene>
<keyword evidence="3" id="KW-1003">Cell membrane</keyword>
<evidence type="ECO:0000256" key="8">
    <source>
        <dbReference type="ARBA" id="ARBA00035655"/>
    </source>
</evidence>
<protein>
    <submittedName>
        <fullName evidence="10">YeeE/YedE family protein</fullName>
    </submittedName>
</protein>
<feature type="transmembrane region" description="Helical" evidence="9">
    <location>
        <begin position="161"/>
        <end position="183"/>
    </location>
</feature>
<keyword evidence="7 9" id="KW-0472">Membrane</keyword>
<evidence type="ECO:0000256" key="4">
    <source>
        <dbReference type="ARBA" id="ARBA00022519"/>
    </source>
</evidence>
<evidence type="ECO:0000256" key="2">
    <source>
        <dbReference type="ARBA" id="ARBA00022448"/>
    </source>
</evidence>
<feature type="transmembrane region" description="Helical" evidence="9">
    <location>
        <begin position="312"/>
        <end position="330"/>
    </location>
</feature>
<evidence type="ECO:0000256" key="5">
    <source>
        <dbReference type="ARBA" id="ARBA00022692"/>
    </source>
</evidence>
<accession>A0ABV3S8K6</accession>
<keyword evidence="5 9" id="KW-0812">Transmembrane</keyword>